<dbReference type="GO" id="GO:0106312">
    <property type="term" value="F:methylenetetrahydrofolate reductase (NADH) activity"/>
    <property type="evidence" value="ECO:0007669"/>
    <property type="project" value="UniProtKB-EC"/>
</dbReference>
<dbReference type="PANTHER" id="PTHR45754">
    <property type="entry name" value="METHYLENETETRAHYDROFOLATE REDUCTASE"/>
    <property type="match status" value="1"/>
</dbReference>
<dbReference type="EMBL" id="CP060712">
    <property type="protein sequence ID" value="QNN48526.1"/>
    <property type="molecule type" value="Genomic_DNA"/>
</dbReference>
<evidence type="ECO:0000256" key="1">
    <source>
        <dbReference type="ARBA" id="ARBA00001974"/>
    </source>
</evidence>
<organism evidence="9 10">
    <name type="scientific">Phycicoccus endophyticus</name>
    <dbReference type="NCBI Taxonomy" id="1690220"/>
    <lineage>
        <taxon>Bacteria</taxon>
        <taxon>Bacillati</taxon>
        <taxon>Actinomycetota</taxon>
        <taxon>Actinomycetes</taxon>
        <taxon>Micrococcales</taxon>
        <taxon>Intrasporangiaceae</taxon>
        <taxon>Phycicoccus</taxon>
    </lineage>
</organism>
<reference evidence="9 10" key="1">
    <citation type="submission" date="2020-08" db="EMBL/GenBank/DDBJ databases">
        <title>Genome sequence of Phycicoccus endophyticus JCM 31784T.</title>
        <authorList>
            <person name="Hyun D.-W."/>
            <person name="Bae J.-W."/>
        </authorList>
    </citation>
    <scope>NUCLEOTIDE SEQUENCE [LARGE SCALE GENOMIC DNA]</scope>
    <source>
        <strain evidence="9 10">JCM 31784</strain>
    </source>
</reference>
<dbReference type="GO" id="GO:0035999">
    <property type="term" value="P:tetrahydrofolate interconversion"/>
    <property type="evidence" value="ECO:0007669"/>
    <property type="project" value="UniProtKB-UniPathway"/>
</dbReference>
<keyword evidence="5 8" id="KW-0274">FAD</keyword>
<dbReference type="Gene3D" id="3.20.20.220">
    <property type="match status" value="1"/>
</dbReference>
<dbReference type="GO" id="GO:0009086">
    <property type="term" value="P:methionine biosynthetic process"/>
    <property type="evidence" value="ECO:0007669"/>
    <property type="project" value="TreeGrafter"/>
</dbReference>
<accession>A0A7G9QYV1</accession>
<evidence type="ECO:0000256" key="5">
    <source>
        <dbReference type="ARBA" id="ARBA00022827"/>
    </source>
</evidence>
<evidence type="ECO:0000256" key="3">
    <source>
        <dbReference type="ARBA" id="ARBA00006743"/>
    </source>
</evidence>
<comment type="pathway">
    <text evidence="2 8">One-carbon metabolism; tetrahydrofolate interconversion.</text>
</comment>
<evidence type="ECO:0000313" key="9">
    <source>
        <dbReference type="EMBL" id="QNN48526.1"/>
    </source>
</evidence>
<dbReference type="InterPro" id="IPR003171">
    <property type="entry name" value="Mehydrof_redctse-like"/>
</dbReference>
<keyword evidence="10" id="KW-1185">Reference proteome</keyword>
<dbReference type="SUPFAM" id="SSF51730">
    <property type="entry name" value="FAD-linked oxidoreductase"/>
    <property type="match status" value="1"/>
</dbReference>
<evidence type="ECO:0000256" key="2">
    <source>
        <dbReference type="ARBA" id="ARBA00004777"/>
    </source>
</evidence>
<gene>
    <name evidence="9" type="ORF">H9L10_09320</name>
</gene>
<dbReference type="InterPro" id="IPR029041">
    <property type="entry name" value="FAD-linked_oxidoreductase-like"/>
</dbReference>
<comment type="similarity">
    <text evidence="3 8">Belongs to the methylenetetrahydrofolate reductase family.</text>
</comment>
<evidence type="ECO:0000313" key="10">
    <source>
        <dbReference type="Proteomes" id="UP000515976"/>
    </source>
</evidence>
<sequence length="295" mass="31614">MSNELPTVALVRLLEGARYEVMPTASVVDAVGEHVPPSVTVTVTAAPGKGLEATLSTATTLARAGWPVVPHLAARMLTGRGELQEVVARLAEAGVTAAFVPGGDADPPAGDYDCALDLLRDLATMEHPFTQVGITGYPESHPTIDDDVTVQAMWDKRAYATHIVSNMTFDAEHLGTWCERVRRRRVELPLLVGVPGPVERTKLLGMATKIGVGESLRFLRKQKSVFARIAAPGFSSDRFVSRVAALSANPALGIAGLHVFTFNQVGVVETWRQGMLARAREERVHPTGRGGHQDG</sequence>
<proteinExistence type="inferred from homology"/>
<dbReference type="Proteomes" id="UP000515976">
    <property type="component" value="Chromosome"/>
</dbReference>
<keyword evidence="6 8" id="KW-0560">Oxidoreductase</keyword>
<evidence type="ECO:0000256" key="4">
    <source>
        <dbReference type="ARBA" id="ARBA00022630"/>
    </source>
</evidence>
<dbReference type="RefSeq" id="WP_166103819.1">
    <property type="nucleotide sequence ID" value="NZ_BMMY01000003.1"/>
</dbReference>
<dbReference type="Pfam" id="PF02219">
    <property type="entry name" value="MTHFR"/>
    <property type="match status" value="1"/>
</dbReference>
<dbReference type="KEGG" id="pei:H9L10_09320"/>
<dbReference type="GO" id="GO:0005829">
    <property type="term" value="C:cytosol"/>
    <property type="evidence" value="ECO:0007669"/>
    <property type="project" value="TreeGrafter"/>
</dbReference>
<dbReference type="UniPathway" id="UPA00193"/>
<comment type="cofactor">
    <cofactor evidence="1 8">
        <name>FAD</name>
        <dbReference type="ChEBI" id="CHEBI:57692"/>
    </cofactor>
</comment>
<dbReference type="GO" id="GO:0071949">
    <property type="term" value="F:FAD binding"/>
    <property type="evidence" value="ECO:0007669"/>
    <property type="project" value="TreeGrafter"/>
</dbReference>
<evidence type="ECO:0000256" key="6">
    <source>
        <dbReference type="ARBA" id="ARBA00023002"/>
    </source>
</evidence>
<evidence type="ECO:0000256" key="8">
    <source>
        <dbReference type="RuleBase" id="RU003862"/>
    </source>
</evidence>
<name>A0A7G9QYV1_9MICO</name>
<dbReference type="AlphaFoldDB" id="A0A7G9QYV1"/>
<keyword evidence="4 8" id="KW-0285">Flavoprotein</keyword>
<dbReference type="PANTHER" id="PTHR45754:SF3">
    <property type="entry name" value="METHYLENETETRAHYDROFOLATE REDUCTASE (NADPH)"/>
    <property type="match status" value="1"/>
</dbReference>
<protein>
    <recommendedName>
        <fullName evidence="8">Methylenetetrahydrofolate reductase</fullName>
    </recommendedName>
</protein>
<comment type="catalytic activity">
    <reaction evidence="7">
        <text>(6S)-5-methyl-5,6,7,8-tetrahydrofolate + NAD(+) = (6R)-5,10-methylene-5,6,7,8-tetrahydrofolate + NADH + H(+)</text>
        <dbReference type="Rhea" id="RHEA:19821"/>
        <dbReference type="ChEBI" id="CHEBI:15378"/>
        <dbReference type="ChEBI" id="CHEBI:15636"/>
        <dbReference type="ChEBI" id="CHEBI:18608"/>
        <dbReference type="ChEBI" id="CHEBI:57540"/>
        <dbReference type="ChEBI" id="CHEBI:57945"/>
        <dbReference type="EC" id="1.5.1.54"/>
    </reaction>
    <physiologicalReaction direction="right-to-left" evidence="7">
        <dbReference type="Rhea" id="RHEA:19823"/>
    </physiologicalReaction>
</comment>
<evidence type="ECO:0000256" key="7">
    <source>
        <dbReference type="ARBA" id="ARBA00048628"/>
    </source>
</evidence>